<protein>
    <submittedName>
        <fullName evidence="2">Uncharacterized protein</fullName>
    </submittedName>
</protein>
<keyword evidence="1" id="KW-0812">Transmembrane</keyword>
<feature type="transmembrane region" description="Helical" evidence="1">
    <location>
        <begin position="12"/>
        <end position="35"/>
    </location>
</feature>
<evidence type="ECO:0000313" key="2">
    <source>
        <dbReference type="EMBL" id="GIG46732.1"/>
    </source>
</evidence>
<comment type="caution">
    <text evidence="2">The sequence shown here is derived from an EMBL/GenBank/DDBJ whole genome shotgun (WGS) entry which is preliminary data.</text>
</comment>
<dbReference type="RefSeq" id="WP_203848498.1">
    <property type="nucleotide sequence ID" value="NZ_BAAAVW010000016.1"/>
</dbReference>
<name>A0A919PM90_9ACTN</name>
<feature type="transmembrane region" description="Helical" evidence="1">
    <location>
        <begin position="55"/>
        <end position="75"/>
    </location>
</feature>
<evidence type="ECO:0000313" key="3">
    <source>
        <dbReference type="Proteomes" id="UP000660611"/>
    </source>
</evidence>
<keyword evidence="3" id="KW-1185">Reference proteome</keyword>
<proteinExistence type="predicted"/>
<dbReference type="AlphaFoldDB" id="A0A919PM90"/>
<accession>A0A919PM90</accession>
<sequence length="90" mass="9391">MPFSRVQPAHNTPGAASALYVATAAWIMAALLFGAMLWRDGNGLDEEPTGVADNAIAVMVFVLCLLGATVSYAGAATLQQLAKRQAVEVK</sequence>
<evidence type="ECO:0000256" key="1">
    <source>
        <dbReference type="SAM" id="Phobius"/>
    </source>
</evidence>
<gene>
    <name evidence="2" type="ORF">Dsi01nite_047730</name>
</gene>
<keyword evidence="1" id="KW-0472">Membrane</keyword>
<dbReference type="EMBL" id="BONQ01000077">
    <property type="protein sequence ID" value="GIG46732.1"/>
    <property type="molecule type" value="Genomic_DNA"/>
</dbReference>
<keyword evidence="1" id="KW-1133">Transmembrane helix</keyword>
<dbReference type="Proteomes" id="UP000660611">
    <property type="component" value="Unassembled WGS sequence"/>
</dbReference>
<organism evidence="2 3">
    <name type="scientific">Dactylosporangium siamense</name>
    <dbReference type="NCBI Taxonomy" id="685454"/>
    <lineage>
        <taxon>Bacteria</taxon>
        <taxon>Bacillati</taxon>
        <taxon>Actinomycetota</taxon>
        <taxon>Actinomycetes</taxon>
        <taxon>Micromonosporales</taxon>
        <taxon>Micromonosporaceae</taxon>
        <taxon>Dactylosporangium</taxon>
    </lineage>
</organism>
<reference evidence="2" key="1">
    <citation type="submission" date="2021-01" db="EMBL/GenBank/DDBJ databases">
        <title>Whole genome shotgun sequence of Dactylosporangium siamense NBRC 106093.</title>
        <authorList>
            <person name="Komaki H."/>
            <person name="Tamura T."/>
        </authorList>
    </citation>
    <scope>NUCLEOTIDE SEQUENCE</scope>
    <source>
        <strain evidence="2">NBRC 106093</strain>
    </source>
</reference>